<comment type="similarity">
    <text evidence="7">Belongs to the Nudix hydrolase family. NUDT16 subfamily.</text>
</comment>
<dbReference type="PANTHER" id="PTHR31699">
    <property type="entry name" value="NUDIX T16 FAMILY MEMBER"/>
    <property type="match status" value="1"/>
</dbReference>
<dbReference type="GO" id="GO:1990174">
    <property type="term" value="F:phosphodiesterase decapping endonuclease activity"/>
    <property type="evidence" value="ECO:0007669"/>
    <property type="project" value="TreeGrafter"/>
</dbReference>
<dbReference type="Gene3D" id="3.90.79.10">
    <property type="entry name" value="Nucleoside Triphosphate Pyrophosphohydrolase"/>
    <property type="match status" value="1"/>
</dbReference>
<evidence type="ECO:0000256" key="5">
    <source>
        <dbReference type="ARBA" id="ARBA00023080"/>
    </source>
</evidence>
<evidence type="ECO:0000259" key="17">
    <source>
        <dbReference type="PROSITE" id="PS51462"/>
    </source>
</evidence>
<dbReference type="GO" id="GO:0005654">
    <property type="term" value="C:nucleoplasm"/>
    <property type="evidence" value="ECO:0007669"/>
    <property type="project" value="UniProtKB-SubCell"/>
</dbReference>
<evidence type="ECO:0000256" key="9">
    <source>
        <dbReference type="ARBA" id="ARBA00039871"/>
    </source>
</evidence>
<evidence type="ECO:0000256" key="14">
    <source>
        <dbReference type="ARBA" id="ARBA00047661"/>
    </source>
</evidence>
<dbReference type="Pfam" id="PF22327">
    <property type="entry name" value="Nudt16-like"/>
    <property type="match status" value="1"/>
</dbReference>
<evidence type="ECO:0000256" key="13">
    <source>
        <dbReference type="ARBA" id="ARBA00043162"/>
    </source>
</evidence>
<evidence type="ECO:0000256" key="7">
    <source>
        <dbReference type="ARBA" id="ARBA00038173"/>
    </source>
</evidence>
<evidence type="ECO:0000256" key="4">
    <source>
        <dbReference type="ARBA" id="ARBA00022884"/>
    </source>
</evidence>
<proteinExistence type="inferred from homology"/>
<keyword evidence="4" id="KW-0694">RNA-binding</keyword>
<reference evidence="18" key="2">
    <citation type="submission" date="2025-09" db="UniProtKB">
        <authorList>
            <consortium name="Ensembl"/>
        </authorList>
    </citation>
    <scope>IDENTIFICATION</scope>
</reference>
<dbReference type="GO" id="GO:0009117">
    <property type="term" value="P:nucleotide metabolic process"/>
    <property type="evidence" value="ECO:0007669"/>
    <property type="project" value="UniProtKB-KW"/>
</dbReference>
<protein>
    <recommendedName>
        <fullName evidence="9">U8 snoRNA-decapping enzyme</fullName>
        <ecNumber evidence="8">3.6.1.64</ecNumber>
    </recommendedName>
    <alternativeName>
        <fullName evidence="12">IDP phosphatase</fullName>
    </alternativeName>
    <alternativeName>
        <fullName evidence="10">Inosine diphosphate phosphatase</fullName>
    </alternativeName>
    <alternativeName>
        <fullName evidence="11">Nucleoside diphosphate-linked moiety X motif 16</fullName>
    </alternativeName>
    <alternativeName>
        <fullName evidence="13">m7GpppN-mRNA hydrolase</fullName>
    </alternativeName>
</protein>
<dbReference type="AlphaFoldDB" id="A0A8C8RS81"/>
<name>A0A8C8RS81_9SAUR</name>
<evidence type="ECO:0000256" key="15">
    <source>
        <dbReference type="ARBA" id="ARBA00047875"/>
    </source>
</evidence>
<keyword evidence="5" id="KW-0546">Nucleotide metabolism</keyword>
<feature type="domain" description="Nudix hydrolase" evidence="17">
    <location>
        <begin position="18"/>
        <end position="170"/>
    </location>
</feature>
<evidence type="ECO:0000256" key="2">
    <source>
        <dbReference type="ARBA" id="ARBA00004604"/>
    </source>
</evidence>
<evidence type="ECO:0000256" key="3">
    <source>
        <dbReference type="ARBA" id="ARBA00004642"/>
    </source>
</evidence>
<evidence type="ECO:0000256" key="6">
    <source>
        <dbReference type="ARBA" id="ARBA00023242"/>
    </source>
</evidence>
<dbReference type="Proteomes" id="UP000694393">
    <property type="component" value="Unplaced"/>
</dbReference>
<dbReference type="PANTHER" id="PTHR31699:SF5">
    <property type="entry name" value="U8 SNORNA-DECAPPING ENZYME"/>
    <property type="match status" value="1"/>
</dbReference>
<comment type="catalytic activity">
    <reaction evidence="16">
        <text>dIDP + H2O = dIMP + phosphate + H(+)</text>
        <dbReference type="Rhea" id="RHEA:35211"/>
        <dbReference type="ChEBI" id="CHEBI:15377"/>
        <dbReference type="ChEBI" id="CHEBI:15378"/>
        <dbReference type="ChEBI" id="CHEBI:43474"/>
        <dbReference type="ChEBI" id="CHEBI:61194"/>
        <dbReference type="ChEBI" id="CHEBI:62286"/>
        <dbReference type="EC" id="3.6.1.64"/>
    </reaction>
    <physiologicalReaction direction="left-to-right" evidence="16">
        <dbReference type="Rhea" id="RHEA:35212"/>
    </physiologicalReaction>
</comment>
<sequence>MGESRPLSRSEALQLGPGWRHACHALLYAPCPGRLFGVVPLGHAVLMQMRFDGRLGFPGGFVDPRTGSLEDGLNRELQEELGPGAAPLCLAEGDYLGSCRVEAPQRLVTHFYTRRLSLEQFRALEEGATRAQEHGLEVMGLVRVPLYTLRDGVGGLPTFLSNAFAGGAREQLLESLGILGLVPEAQLSEAVAASPKSPDAPQPS</sequence>
<evidence type="ECO:0000256" key="10">
    <source>
        <dbReference type="ARBA" id="ARBA00041450"/>
    </source>
</evidence>
<dbReference type="SUPFAM" id="SSF55811">
    <property type="entry name" value="Nudix"/>
    <property type="match status" value="1"/>
</dbReference>
<evidence type="ECO:0000256" key="11">
    <source>
        <dbReference type="ARBA" id="ARBA00041656"/>
    </source>
</evidence>
<reference evidence="18" key="1">
    <citation type="submission" date="2025-08" db="UniProtKB">
        <authorList>
            <consortium name="Ensembl"/>
        </authorList>
    </citation>
    <scope>IDENTIFICATION</scope>
</reference>
<dbReference type="EC" id="3.6.1.64" evidence="8"/>
<comment type="subcellular location">
    <subcellularLocation>
        <location evidence="2">Nucleus</location>
        <location evidence="2">Nucleolus</location>
    </subcellularLocation>
    <subcellularLocation>
        <location evidence="3">Nucleus</location>
        <location evidence="3">Nucleoplasm</location>
    </subcellularLocation>
</comment>
<keyword evidence="19" id="KW-1185">Reference proteome</keyword>
<dbReference type="GO" id="GO:1990003">
    <property type="term" value="F:IDP phosphatase activity"/>
    <property type="evidence" value="ECO:0007669"/>
    <property type="project" value="UniProtKB-EC"/>
</dbReference>
<evidence type="ECO:0000256" key="1">
    <source>
        <dbReference type="ARBA" id="ARBA00001941"/>
    </source>
</evidence>
<dbReference type="InterPro" id="IPR054754">
    <property type="entry name" value="NudT16"/>
</dbReference>
<dbReference type="GO" id="GO:0030515">
    <property type="term" value="F:snoRNA binding"/>
    <property type="evidence" value="ECO:0007669"/>
    <property type="project" value="TreeGrafter"/>
</dbReference>
<organism evidence="18 19">
    <name type="scientific">Pelusios castaneus</name>
    <name type="common">West African mud turtle</name>
    <dbReference type="NCBI Taxonomy" id="367368"/>
    <lineage>
        <taxon>Eukaryota</taxon>
        <taxon>Metazoa</taxon>
        <taxon>Chordata</taxon>
        <taxon>Craniata</taxon>
        <taxon>Vertebrata</taxon>
        <taxon>Euteleostomi</taxon>
        <taxon>Archelosauria</taxon>
        <taxon>Testudinata</taxon>
        <taxon>Testudines</taxon>
        <taxon>Pleurodira</taxon>
        <taxon>Pelomedusidae</taxon>
        <taxon>Pelusios</taxon>
    </lineage>
</organism>
<comment type="catalytic activity">
    <reaction evidence="15">
        <text>IDP + H2O = IMP + phosphate + H(+)</text>
        <dbReference type="Rhea" id="RHEA:35207"/>
        <dbReference type="ChEBI" id="CHEBI:15377"/>
        <dbReference type="ChEBI" id="CHEBI:15378"/>
        <dbReference type="ChEBI" id="CHEBI:43474"/>
        <dbReference type="ChEBI" id="CHEBI:58053"/>
        <dbReference type="ChEBI" id="CHEBI:58280"/>
        <dbReference type="EC" id="3.6.1.64"/>
    </reaction>
    <physiologicalReaction direction="left-to-right" evidence="15">
        <dbReference type="Rhea" id="RHEA:35208"/>
    </physiologicalReaction>
</comment>
<dbReference type="GO" id="GO:0005730">
    <property type="term" value="C:nucleolus"/>
    <property type="evidence" value="ECO:0007669"/>
    <property type="project" value="UniProtKB-SubCell"/>
</dbReference>
<dbReference type="Ensembl" id="ENSPCET00000010141.1">
    <property type="protein sequence ID" value="ENSPCEP00000009808.1"/>
    <property type="gene ID" value="ENSPCEG00000007800.1"/>
</dbReference>
<dbReference type="CDD" id="cd18869">
    <property type="entry name" value="NUDIX_U8_SnoRNA_DE_Nudt16"/>
    <property type="match status" value="1"/>
</dbReference>
<dbReference type="GO" id="GO:0006402">
    <property type="term" value="P:mRNA catabolic process"/>
    <property type="evidence" value="ECO:0007669"/>
    <property type="project" value="TreeGrafter"/>
</dbReference>
<dbReference type="InterPro" id="IPR015797">
    <property type="entry name" value="NUDIX_hydrolase-like_dom_sf"/>
</dbReference>
<keyword evidence="6" id="KW-0539">Nucleus</keyword>
<evidence type="ECO:0000256" key="12">
    <source>
        <dbReference type="ARBA" id="ARBA00042015"/>
    </source>
</evidence>
<evidence type="ECO:0000256" key="16">
    <source>
        <dbReference type="ARBA" id="ARBA00048945"/>
    </source>
</evidence>
<accession>A0A8C8RS81</accession>
<comment type="catalytic activity">
    <reaction evidence="14">
        <text>a 5'-end (N(7)-methyl 5'-triphosphoguanosine)-ribonucleoside in mRNA + H2O = N(7)-methyl-GDP + a 5'-end phospho-ribonucleoside in mRNA + 2 H(+)</text>
        <dbReference type="Rhea" id="RHEA:67484"/>
        <dbReference type="Rhea" id="RHEA-COMP:15692"/>
        <dbReference type="Rhea" id="RHEA-COMP:17167"/>
        <dbReference type="ChEBI" id="CHEBI:15377"/>
        <dbReference type="ChEBI" id="CHEBI:15378"/>
        <dbReference type="ChEBI" id="CHEBI:63714"/>
        <dbReference type="ChEBI" id="CHEBI:138282"/>
        <dbReference type="ChEBI" id="CHEBI:156461"/>
        <dbReference type="EC" id="3.6.1.62"/>
    </reaction>
    <physiologicalReaction direction="left-to-right" evidence="14">
        <dbReference type="Rhea" id="RHEA:67485"/>
    </physiologicalReaction>
</comment>
<evidence type="ECO:0000313" key="19">
    <source>
        <dbReference type="Proteomes" id="UP000694393"/>
    </source>
</evidence>
<evidence type="ECO:0000256" key="8">
    <source>
        <dbReference type="ARBA" id="ARBA00038899"/>
    </source>
</evidence>
<comment type="cofactor">
    <cofactor evidence="1">
        <name>Co(2+)</name>
        <dbReference type="ChEBI" id="CHEBI:48828"/>
    </cofactor>
</comment>
<dbReference type="GO" id="GO:0140933">
    <property type="term" value="F:5'-(N(7)-methylguanosine 5'-triphospho)-[mRNA] hydrolase activity"/>
    <property type="evidence" value="ECO:0007669"/>
    <property type="project" value="UniProtKB-EC"/>
</dbReference>
<dbReference type="GO" id="GO:0016077">
    <property type="term" value="P:sno(s)RNA catabolic process"/>
    <property type="evidence" value="ECO:0007669"/>
    <property type="project" value="TreeGrafter"/>
</dbReference>
<dbReference type="InterPro" id="IPR000086">
    <property type="entry name" value="NUDIX_hydrolase_dom"/>
</dbReference>
<dbReference type="PROSITE" id="PS51462">
    <property type="entry name" value="NUDIX"/>
    <property type="match status" value="1"/>
</dbReference>
<evidence type="ECO:0000313" key="18">
    <source>
        <dbReference type="Ensembl" id="ENSPCEP00000009808.1"/>
    </source>
</evidence>